<evidence type="ECO:0000259" key="1">
    <source>
        <dbReference type="Pfam" id="PF07484"/>
    </source>
</evidence>
<dbReference type="RefSeq" id="WP_039610817.1">
    <property type="nucleotide sequence ID" value="NZ_JWIC01000007.1"/>
</dbReference>
<dbReference type="InterPro" id="IPR037053">
    <property type="entry name" value="Phage_tail_collar_dom_sf"/>
</dbReference>
<dbReference type="AlphaFoldDB" id="A0A0C1MH45"/>
<proteinExistence type="predicted"/>
<protein>
    <recommendedName>
        <fullName evidence="1">Phage tail collar domain-containing protein</fullName>
    </recommendedName>
</protein>
<dbReference type="OrthoDB" id="9810174at2"/>
<gene>
    <name evidence="2" type="ORF">JF50_18455</name>
</gene>
<dbReference type="InterPro" id="IPR011083">
    <property type="entry name" value="Phage_tail_collar_dom"/>
</dbReference>
<dbReference type="SUPFAM" id="SSF88874">
    <property type="entry name" value="Receptor-binding domain of short tail fibre protein gp12"/>
    <property type="match status" value="1"/>
</dbReference>
<evidence type="ECO:0000313" key="2">
    <source>
        <dbReference type="EMBL" id="KID56244.1"/>
    </source>
</evidence>
<dbReference type="Proteomes" id="UP000031327">
    <property type="component" value="Unassembled WGS sequence"/>
</dbReference>
<sequence>MVNPYLGMMQMIAFNFPPVHWAACNGALIAVNDNPALFSLLGDTFGGDARTNFGLPDMRGRAPVYQGKYGIVQQGQRSGFEDVTLTNAQTGHNHDFQVDSLEGDSFLPFSNSNPTARYTISTANTQFPTGVKQFYANNSGGLDTLSSQSMGTVGANAPHTNMQPTTVIGFIIALNGAYPPRN</sequence>
<comment type="caution">
    <text evidence="2">The sequence shown here is derived from an EMBL/GenBank/DDBJ whole genome shotgun (WGS) entry which is preliminary data.</text>
</comment>
<organism evidence="2 3">
    <name type="scientific">Pseudoalteromonas luteoviolacea</name>
    <dbReference type="NCBI Taxonomy" id="43657"/>
    <lineage>
        <taxon>Bacteria</taxon>
        <taxon>Pseudomonadati</taxon>
        <taxon>Pseudomonadota</taxon>
        <taxon>Gammaproteobacteria</taxon>
        <taxon>Alteromonadales</taxon>
        <taxon>Pseudoalteromonadaceae</taxon>
        <taxon>Pseudoalteromonas</taxon>
    </lineage>
</organism>
<evidence type="ECO:0000313" key="3">
    <source>
        <dbReference type="Proteomes" id="UP000031327"/>
    </source>
</evidence>
<reference evidence="2 3" key="1">
    <citation type="submission" date="2014-12" db="EMBL/GenBank/DDBJ databases">
        <title>Draft Genome Sequence of Pseudoalteromonas luteoviolacea HI1.</title>
        <authorList>
            <person name="Asahina A.Y."/>
            <person name="Hadfield M.G."/>
        </authorList>
    </citation>
    <scope>NUCLEOTIDE SEQUENCE [LARGE SCALE GENOMIC DNA]</scope>
    <source>
        <strain evidence="2 3">HI1</strain>
    </source>
</reference>
<name>A0A0C1MH45_9GAMM</name>
<dbReference type="Pfam" id="PF07484">
    <property type="entry name" value="Collar"/>
    <property type="match status" value="1"/>
</dbReference>
<feature type="domain" description="Phage tail collar" evidence="1">
    <location>
        <begin position="7"/>
        <end position="63"/>
    </location>
</feature>
<dbReference type="Gene3D" id="3.90.1340.10">
    <property type="entry name" value="Phage tail collar domain"/>
    <property type="match status" value="1"/>
</dbReference>
<accession>A0A0C1MH45</accession>
<dbReference type="EMBL" id="JWIC01000007">
    <property type="protein sequence ID" value="KID56244.1"/>
    <property type="molecule type" value="Genomic_DNA"/>
</dbReference>